<name>A0A4R8ZU27_9MICO</name>
<keyword evidence="2" id="KW-0378">Hydrolase</keyword>
<gene>
    <name evidence="2" type="ORF">E3T55_18260</name>
</gene>
<dbReference type="Gene3D" id="3.40.710.10">
    <property type="entry name" value="DD-peptidase/beta-lactamase superfamily"/>
    <property type="match status" value="1"/>
</dbReference>
<comment type="caution">
    <text evidence="2">The sequence shown here is derived from an EMBL/GenBank/DDBJ whole genome shotgun (WGS) entry which is preliminary data.</text>
</comment>
<accession>A0A4R8ZU27</accession>
<evidence type="ECO:0000259" key="1">
    <source>
        <dbReference type="Pfam" id="PF00768"/>
    </source>
</evidence>
<dbReference type="RefSeq" id="WP_134520971.1">
    <property type="nucleotide sequence ID" value="NZ_SOHE01000083.1"/>
</dbReference>
<evidence type="ECO:0000313" key="3">
    <source>
        <dbReference type="Proteomes" id="UP000297447"/>
    </source>
</evidence>
<dbReference type="SUPFAM" id="SSF56601">
    <property type="entry name" value="beta-lactamase/transpeptidase-like"/>
    <property type="match status" value="1"/>
</dbReference>
<dbReference type="EMBL" id="SOHE01000083">
    <property type="protein sequence ID" value="TFD45606.1"/>
    <property type="molecule type" value="Genomic_DNA"/>
</dbReference>
<sequence>MPYYTRRETYRRRRILVFSLLTVALVGITYVAATGLAAVPTAAAELTQPAAATQPAAQPDLPDFGSAAVGAVGFEGVLAASGSTTTVPIASITKMVTSLVVLDAKPLSGDEPGPEITFTDADVAFYYEALAEGGSVAPVVGGMELSQREAMLAMLLASGNNYAESLVVWAYGSEQAYLAAAADWLAAQGLTGTVVADASGISSDSVSTTADLIELAKLVTDNAALASIVATQTISLPVIGTVENTNTLLGTLGVSGIKTGTTDVAGSCLLFSADITVGSETVTVVGVVLGGTSRSEVNDAVRDLIESVIPGFQQVTLTEAGEPFGQYTTLWGQNVQAVAAEAASALVWSDTPITGTAEAESVQLGIDGDDVGSVDFLVGDDTITVPLELDADLTDPGLGWRLGHPGELIDG</sequence>
<dbReference type="OrthoDB" id="5241551at2"/>
<dbReference type="GO" id="GO:0006508">
    <property type="term" value="P:proteolysis"/>
    <property type="evidence" value="ECO:0007669"/>
    <property type="project" value="InterPro"/>
</dbReference>
<dbReference type="InterPro" id="IPR012338">
    <property type="entry name" value="Beta-lactam/transpept-like"/>
</dbReference>
<dbReference type="Pfam" id="PF00768">
    <property type="entry name" value="Peptidase_S11"/>
    <property type="match status" value="1"/>
</dbReference>
<proteinExistence type="predicted"/>
<keyword evidence="3" id="KW-1185">Reference proteome</keyword>
<reference evidence="2 3" key="1">
    <citation type="submission" date="2019-03" db="EMBL/GenBank/DDBJ databases">
        <title>Genomics of glacier-inhabiting Cryobacterium strains.</title>
        <authorList>
            <person name="Liu Q."/>
            <person name="Xin Y.-H."/>
        </authorList>
    </citation>
    <scope>NUCLEOTIDE SEQUENCE [LARGE SCALE GENOMIC DNA]</scope>
    <source>
        <strain evidence="2 3">Hh14</strain>
    </source>
</reference>
<keyword evidence="2" id="KW-0121">Carboxypeptidase</keyword>
<dbReference type="AlphaFoldDB" id="A0A4R8ZU27"/>
<dbReference type="GO" id="GO:0009002">
    <property type="term" value="F:serine-type D-Ala-D-Ala carboxypeptidase activity"/>
    <property type="evidence" value="ECO:0007669"/>
    <property type="project" value="InterPro"/>
</dbReference>
<dbReference type="Proteomes" id="UP000297447">
    <property type="component" value="Unassembled WGS sequence"/>
</dbReference>
<dbReference type="InterPro" id="IPR001967">
    <property type="entry name" value="Peptidase_S11_N"/>
</dbReference>
<feature type="domain" description="Peptidase S11 D-alanyl-D-alanine carboxypeptidase A N-terminal" evidence="1">
    <location>
        <begin position="77"/>
        <end position="290"/>
    </location>
</feature>
<keyword evidence="2" id="KW-0645">Protease</keyword>
<protein>
    <submittedName>
        <fullName evidence="2">D-alanyl-D-alanine carboxypeptidase</fullName>
    </submittedName>
</protein>
<organism evidence="2 3">
    <name type="scientific">Cryobacterium frigoriphilum</name>
    <dbReference type="NCBI Taxonomy" id="1259150"/>
    <lineage>
        <taxon>Bacteria</taxon>
        <taxon>Bacillati</taxon>
        <taxon>Actinomycetota</taxon>
        <taxon>Actinomycetes</taxon>
        <taxon>Micrococcales</taxon>
        <taxon>Microbacteriaceae</taxon>
        <taxon>Cryobacterium</taxon>
    </lineage>
</organism>
<evidence type="ECO:0000313" key="2">
    <source>
        <dbReference type="EMBL" id="TFD45606.1"/>
    </source>
</evidence>